<dbReference type="Gene3D" id="3.40.190.10">
    <property type="entry name" value="Periplasmic binding protein-like II"/>
    <property type="match status" value="2"/>
</dbReference>
<organism evidence="5 6">
    <name type="scientific">Phenylobacterium terrae</name>
    <dbReference type="NCBI Taxonomy" id="2665495"/>
    <lineage>
        <taxon>Bacteria</taxon>
        <taxon>Pseudomonadati</taxon>
        <taxon>Pseudomonadota</taxon>
        <taxon>Alphaproteobacteria</taxon>
        <taxon>Caulobacterales</taxon>
        <taxon>Caulobacteraceae</taxon>
        <taxon>Phenylobacterium</taxon>
    </lineage>
</organism>
<reference evidence="6" key="1">
    <citation type="journal article" date="2019" name="Int. J. Syst. Evol. Microbiol.">
        <title>The Global Catalogue of Microorganisms (GCM) 10K type strain sequencing project: providing services to taxonomists for standard genome sequencing and annotation.</title>
        <authorList>
            <consortium name="The Broad Institute Genomics Platform"/>
            <consortium name="The Broad Institute Genome Sequencing Center for Infectious Disease"/>
            <person name="Wu L."/>
            <person name="Ma J."/>
        </authorList>
    </citation>
    <scope>NUCLEOTIDE SEQUENCE [LARGE SCALE GENOMIC DNA]</scope>
    <source>
        <strain evidence="6">DFY28</strain>
    </source>
</reference>
<evidence type="ECO:0000256" key="1">
    <source>
        <dbReference type="ARBA" id="ARBA00009175"/>
    </source>
</evidence>
<feature type="signal peptide" evidence="4">
    <location>
        <begin position="1"/>
        <end position="21"/>
    </location>
</feature>
<evidence type="ECO:0000313" key="6">
    <source>
        <dbReference type="Proteomes" id="UP001597237"/>
    </source>
</evidence>
<dbReference type="Proteomes" id="UP001597237">
    <property type="component" value="Unassembled WGS sequence"/>
</dbReference>
<name>A0ABW4N6U5_9CAUL</name>
<comment type="similarity">
    <text evidence="1">Belongs to the bacterial solute-binding protein ModA family.</text>
</comment>
<dbReference type="PANTHER" id="PTHR30632:SF17">
    <property type="entry name" value="MOLYBDATE-BINDING PROTEIN MODA"/>
    <property type="match status" value="1"/>
</dbReference>
<proteinExistence type="inferred from homology"/>
<protein>
    <submittedName>
        <fullName evidence="5">Molybdate ABC transporter substrate-binding protein</fullName>
    </submittedName>
</protein>
<sequence length="256" mass="26992">MLRRRALLLSLPLLAALPACGREQTVTVFAAASLQDALNEVGGAYTRQTGQPVRFSYAASSAIARQIEQGAPADLFVSADRDWMDYAAERRLIQPASRRDLLANRLVLIAPAGSEAQIAIGPGMPLAPALGDGRLAMAAPDVPAGRYGRAALTSLGVWESVEARVAPAESVRAALQFVARGEAPLGVVYETDAKADRRVRIVGAFPAESHPPIVYPAALTGRGAGNRAAGRFLAYLSGPEASAIFRRHGFSVTPPR</sequence>
<dbReference type="NCBIfam" id="TIGR01256">
    <property type="entry name" value="modA"/>
    <property type="match status" value="1"/>
</dbReference>
<dbReference type="RefSeq" id="WP_377283325.1">
    <property type="nucleotide sequence ID" value="NZ_JBHRSI010000009.1"/>
</dbReference>
<evidence type="ECO:0000256" key="4">
    <source>
        <dbReference type="SAM" id="SignalP"/>
    </source>
</evidence>
<accession>A0ABW4N6U5</accession>
<evidence type="ECO:0000256" key="3">
    <source>
        <dbReference type="ARBA" id="ARBA00022729"/>
    </source>
</evidence>
<dbReference type="InterPro" id="IPR005950">
    <property type="entry name" value="ModA"/>
</dbReference>
<keyword evidence="2" id="KW-0479">Metal-binding</keyword>
<dbReference type="SUPFAM" id="SSF53850">
    <property type="entry name" value="Periplasmic binding protein-like II"/>
    <property type="match status" value="1"/>
</dbReference>
<dbReference type="Pfam" id="PF13531">
    <property type="entry name" value="SBP_bac_11"/>
    <property type="match status" value="1"/>
</dbReference>
<comment type="caution">
    <text evidence="5">The sequence shown here is derived from an EMBL/GenBank/DDBJ whole genome shotgun (WGS) entry which is preliminary data.</text>
</comment>
<evidence type="ECO:0000256" key="2">
    <source>
        <dbReference type="ARBA" id="ARBA00022723"/>
    </source>
</evidence>
<dbReference type="PANTHER" id="PTHR30632">
    <property type="entry name" value="MOLYBDATE-BINDING PERIPLASMIC PROTEIN"/>
    <property type="match status" value="1"/>
</dbReference>
<dbReference type="PIRSF" id="PIRSF004846">
    <property type="entry name" value="ModA"/>
    <property type="match status" value="1"/>
</dbReference>
<gene>
    <name evidence="5" type="primary">modA</name>
    <name evidence="5" type="ORF">ACFSC0_20305</name>
</gene>
<dbReference type="InterPro" id="IPR050682">
    <property type="entry name" value="ModA/WtpA"/>
</dbReference>
<dbReference type="EMBL" id="JBHUEY010000012">
    <property type="protein sequence ID" value="MFD1785746.1"/>
    <property type="molecule type" value="Genomic_DNA"/>
</dbReference>
<keyword evidence="6" id="KW-1185">Reference proteome</keyword>
<dbReference type="CDD" id="cd13536">
    <property type="entry name" value="PBP2_EcModA"/>
    <property type="match status" value="1"/>
</dbReference>
<feature type="chain" id="PRO_5045182783" evidence="4">
    <location>
        <begin position="22"/>
        <end position="256"/>
    </location>
</feature>
<evidence type="ECO:0000313" key="5">
    <source>
        <dbReference type="EMBL" id="MFD1785746.1"/>
    </source>
</evidence>
<keyword evidence="3 4" id="KW-0732">Signal</keyword>